<feature type="compositionally biased region" description="Polar residues" evidence="1">
    <location>
        <begin position="25"/>
        <end position="35"/>
    </location>
</feature>
<evidence type="ECO:0000256" key="1">
    <source>
        <dbReference type="SAM" id="MobiDB-lite"/>
    </source>
</evidence>
<proteinExistence type="predicted"/>
<protein>
    <recommendedName>
        <fullName evidence="4">CST complex subunit Stn1 N-terminal domain-containing protein</fullName>
    </recommendedName>
</protein>
<evidence type="ECO:0008006" key="4">
    <source>
        <dbReference type="Google" id="ProtNLM"/>
    </source>
</evidence>
<organism evidence="2 3">
    <name type="scientific">Aspergillus pseudoustus</name>
    <dbReference type="NCBI Taxonomy" id="1810923"/>
    <lineage>
        <taxon>Eukaryota</taxon>
        <taxon>Fungi</taxon>
        <taxon>Dikarya</taxon>
        <taxon>Ascomycota</taxon>
        <taxon>Pezizomycotina</taxon>
        <taxon>Eurotiomycetes</taxon>
        <taxon>Eurotiomycetidae</taxon>
        <taxon>Eurotiales</taxon>
        <taxon>Aspergillaceae</taxon>
        <taxon>Aspergillus</taxon>
        <taxon>Aspergillus subgen. Nidulantes</taxon>
    </lineage>
</organism>
<gene>
    <name evidence="2" type="ORF">BJY01DRAFT_250853</name>
</gene>
<name>A0ABR4JF05_9EURO</name>
<evidence type="ECO:0000313" key="2">
    <source>
        <dbReference type="EMBL" id="KAL2838614.1"/>
    </source>
</evidence>
<keyword evidence="3" id="KW-1185">Reference proteome</keyword>
<evidence type="ECO:0000313" key="3">
    <source>
        <dbReference type="Proteomes" id="UP001610446"/>
    </source>
</evidence>
<sequence length="212" mass="24603">MSTPQNRAHGYTVRRPIPHRPPTQPSAADNLTLYNTHPILRRDPTRGLRPERTYSVSCYCIWDPEQDPNTKALIFGLVLDPAGLQIDNAVLHMYHIKPLARRIHAKGPEPHQSLAGLPPLTGLGVVSWDHREQLMKVVDRAVYETVWMRAELRKKDMELKEYDERLRGIGEQPDFMEEDVEKRRREFEEPESFIPQVIEDMRTLGVEVVPRQ</sequence>
<dbReference type="Proteomes" id="UP001610446">
    <property type="component" value="Unassembled WGS sequence"/>
</dbReference>
<comment type="caution">
    <text evidence="2">The sequence shown here is derived from an EMBL/GenBank/DDBJ whole genome shotgun (WGS) entry which is preliminary data.</text>
</comment>
<feature type="region of interest" description="Disordered" evidence="1">
    <location>
        <begin position="1"/>
        <end position="36"/>
    </location>
</feature>
<accession>A0ABR4JF05</accession>
<reference evidence="2 3" key="1">
    <citation type="submission" date="2024-07" db="EMBL/GenBank/DDBJ databases">
        <title>Section-level genome sequencing and comparative genomics of Aspergillus sections Usti and Cavernicolus.</title>
        <authorList>
            <consortium name="Lawrence Berkeley National Laboratory"/>
            <person name="Nybo J.L."/>
            <person name="Vesth T.C."/>
            <person name="Theobald S."/>
            <person name="Frisvad J.C."/>
            <person name="Larsen T.O."/>
            <person name="Kjaerboelling I."/>
            <person name="Rothschild-Mancinelli K."/>
            <person name="Lyhne E.K."/>
            <person name="Kogle M.E."/>
            <person name="Barry K."/>
            <person name="Clum A."/>
            <person name="Na H."/>
            <person name="Ledsgaard L."/>
            <person name="Lin J."/>
            <person name="Lipzen A."/>
            <person name="Kuo A."/>
            <person name="Riley R."/>
            <person name="Mondo S."/>
            <person name="Labutti K."/>
            <person name="Haridas S."/>
            <person name="Pangalinan J."/>
            <person name="Salamov A.A."/>
            <person name="Simmons B.A."/>
            <person name="Magnuson J.K."/>
            <person name="Chen J."/>
            <person name="Drula E."/>
            <person name="Henrissat B."/>
            <person name="Wiebenga A."/>
            <person name="Lubbers R.J."/>
            <person name="Gomes A.C."/>
            <person name="Makela M.R."/>
            <person name="Stajich J."/>
            <person name="Grigoriev I.V."/>
            <person name="Mortensen U.H."/>
            <person name="De Vries R.P."/>
            <person name="Baker S.E."/>
            <person name="Andersen M.R."/>
        </authorList>
    </citation>
    <scope>NUCLEOTIDE SEQUENCE [LARGE SCALE GENOMIC DNA]</scope>
    <source>
        <strain evidence="2 3">CBS 123904</strain>
    </source>
</reference>
<dbReference type="EMBL" id="JBFXLU010000143">
    <property type="protein sequence ID" value="KAL2838614.1"/>
    <property type="molecule type" value="Genomic_DNA"/>
</dbReference>